<feature type="compositionally biased region" description="Gly residues" evidence="1">
    <location>
        <begin position="370"/>
        <end position="385"/>
    </location>
</feature>
<feature type="transmembrane region" description="Helical" evidence="2">
    <location>
        <begin position="183"/>
        <end position="201"/>
    </location>
</feature>
<keyword evidence="2" id="KW-0472">Membrane</keyword>
<dbReference type="Proteomes" id="UP000664795">
    <property type="component" value="Unassembled WGS sequence"/>
</dbReference>
<protein>
    <recommendedName>
        <fullName evidence="5">DUF2157 domain-containing protein</fullName>
    </recommendedName>
</protein>
<dbReference type="EMBL" id="JAFMYU010000031">
    <property type="protein sequence ID" value="MBO0934449.1"/>
    <property type="molecule type" value="Genomic_DNA"/>
</dbReference>
<feature type="transmembrane region" description="Helical" evidence="2">
    <location>
        <begin position="113"/>
        <end position="130"/>
    </location>
</feature>
<evidence type="ECO:0000256" key="1">
    <source>
        <dbReference type="SAM" id="MobiDB-lite"/>
    </source>
</evidence>
<keyword evidence="2" id="KW-0812">Transmembrane</keyword>
<keyword evidence="4" id="KW-1185">Reference proteome</keyword>
<feature type="transmembrane region" description="Helical" evidence="2">
    <location>
        <begin position="82"/>
        <end position="101"/>
    </location>
</feature>
<organism evidence="3 4">
    <name type="scientific">Fibrella aquatilis</name>
    <dbReference type="NCBI Taxonomy" id="2817059"/>
    <lineage>
        <taxon>Bacteria</taxon>
        <taxon>Pseudomonadati</taxon>
        <taxon>Bacteroidota</taxon>
        <taxon>Cytophagia</taxon>
        <taxon>Cytophagales</taxon>
        <taxon>Spirosomataceae</taxon>
        <taxon>Fibrella</taxon>
    </lineage>
</organism>
<evidence type="ECO:0000256" key="2">
    <source>
        <dbReference type="SAM" id="Phobius"/>
    </source>
</evidence>
<gene>
    <name evidence="3" type="ORF">J2I48_25795</name>
</gene>
<proteinExistence type="predicted"/>
<feature type="transmembrane region" description="Helical" evidence="2">
    <location>
        <begin position="254"/>
        <end position="274"/>
    </location>
</feature>
<evidence type="ECO:0000313" key="4">
    <source>
        <dbReference type="Proteomes" id="UP000664795"/>
    </source>
</evidence>
<dbReference type="AlphaFoldDB" id="A0A939K0Q7"/>
<feature type="transmembrane region" description="Helical" evidence="2">
    <location>
        <begin position="159"/>
        <end position="177"/>
    </location>
</feature>
<feature type="transmembrane region" description="Helical" evidence="2">
    <location>
        <begin position="281"/>
        <end position="300"/>
    </location>
</feature>
<comment type="caution">
    <text evidence="3">The sequence shown here is derived from an EMBL/GenBank/DDBJ whole genome shotgun (WGS) entry which is preliminary data.</text>
</comment>
<reference evidence="3 4" key="1">
    <citation type="submission" date="2021-03" db="EMBL/GenBank/DDBJ databases">
        <title>Fibrella sp. HMF5036 genome sequencing and assembly.</title>
        <authorList>
            <person name="Kang H."/>
            <person name="Kim H."/>
            <person name="Bae S."/>
            <person name="Joh K."/>
        </authorList>
    </citation>
    <scope>NUCLEOTIDE SEQUENCE [LARGE SCALE GENOMIC DNA]</scope>
    <source>
        <strain evidence="3 4">HMF5036</strain>
    </source>
</reference>
<feature type="transmembrane region" description="Helical" evidence="2">
    <location>
        <begin position="306"/>
        <end position="327"/>
    </location>
</feature>
<dbReference type="RefSeq" id="WP_207338412.1">
    <property type="nucleotide sequence ID" value="NZ_JAFMYU010000031.1"/>
</dbReference>
<evidence type="ECO:0000313" key="3">
    <source>
        <dbReference type="EMBL" id="MBO0934449.1"/>
    </source>
</evidence>
<evidence type="ECO:0008006" key="5">
    <source>
        <dbReference type="Google" id="ProtNLM"/>
    </source>
</evidence>
<feature type="transmembrane region" description="Helical" evidence="2">
    <location>
        <begin position="49"/>
        <end position="70"/>
    </location>
</feature>
<accession>A0A939K0Q7</accession>
<keyword evidence="2" id="KW-1133">Transmembrane helix</keyword>
<sequence length="385" mass="42030">MKLYNETHIEERDLVRQVEQWQTQGLVTPEQLAAVRAAYPRRFKMTNPFIDIGLFLFTIIAAMSAFGLVYVLLSGGSGETGLGAVAIVFGIGLFFFTRSTVASGNLCRNGIDNALVLLVPLFLIGGLILLFPVTPPFWACCLIALPILLAMIWYTGDTILTYFALFALYGGLFHRLIDYGWGKQLMPFIFMAVSVGLYLLADRLPNRAYYADVLSQLRWASLVVLAAAGNYYVVRELNGLLLEGHYAVTPEISLRGLFWGITFGIPLAYAVLGFRRKSRMFVILAVLGLAAALVTVRHYYGTWPLSVALAIDGTVLIGLAVLGIRWLRAPRHGFSDTDDGEAPLLVVRHAGTLTTLQGTVNAQQHPTGPRFGGGDFGGGGSGEQY</sequence>
<feature type="region of interest" description="Disordered" evidence="1">
    <location>
        <begin position="359"/>
        <end position="385"/>
    </location>
</feature>
<name>A0A939K0Q7_9BACT</name>